<name>A0ACB7P137_9PEZI</name>
<reference evidence="1 2" key="1">
    <citation type="journal article" date="2021" name="Nat. Commun.">
        <title>Genetic determinants of endophytism in the Arabidopsis root mycobiome.</title>
        <authorList>
            <person name="Mesny F."/>
            <person name="Miyauchi S."/>
            <person name="Thiergart T."/>
            <person name="Pickel B."/>
            <person name="Atanasova L."/>
            <person name="Karlsson M."/>
            <person name="Huettel B."/>
            <person name="Barry K.W."/>
            <person name="Haridas S."/>
            <person name="Chen C."/>
            <person name="Bauer D."/>
            <person name="Andreopoulos W."/>
            <person name="Pangilinan J."/>
            <person name="LaButti K."/>
            <person name="Riley R."/>
            <person name="Lipzen A."/>
            <person name="Clum A."/>
            <person name="Drula E."/>
            <person name="Henrissat B."/>
            <person name="Kohler A."/>
            <person name="Grigoriev I.V."/>
            <person name="Martin F.M."/>
            <person name="Hacquard S."/>
        </authorList>
    </citation>
    <scope>NUCLEOTIDE SEQUENCE [LARGE SCALE GENOMIC DNA]</scope>
    <source>
        <strain evidence="1 2">MPI-SDFR-AT-0079</strain>
    </source>
</reference>
<organism evidence="1 2">
    <name type="scientific">Chaetomium tenue</name>
    <dbReference type="NCBI Taxonomy" id="1854479"/>
    <lineage>
        <taxon>Eukaryota</taxon>
        <taxon>Fungi</taxon>
        <taxon>Dikarya</taxon>
        <taxon>Ascomycota</taxon>
        <taxon>Pezizomycotina</taxon>
        <taxon>Sordariomycetes</taxon>
        <taxon>Sordariomycetidae</taxon>
        <taxon>Sordariales</taxon>
        <taxon>Chaetomiaceae</taxon>
        <taxon>Chaetomium</taxon>
    </lineage>
</organism>
<protein>
    <submittedName>
        <fullName evidence="1">Uncharacterized protein</fullName>
    </submittedName>
</protein>
<evidence type="ECO:0000313" key="2">
    <source>
        <dbReference type="Proteomes" id="UP000724584"/>
    </source>
</evidence>
<evidence type="ECO:0000313" key="1">
    <source>
        <dbReference type="EMBL" id="KAH6617506.1"/>
    </source>
</evidence>
<dbReference type="Proteomes" id="UP000724584">
    <property type="component" value="Unassembled WGS sequence"/>
</dbReference>
<proteinExistence type="predicted"/>
<keyword evidence="2" id="KW-1185">Reference proteome</keyword>
<comment type="caution">
    <text evidence="1">The sequence shown here is derived from an EMBL/GenBank/DDBJ whole genome shotgun (WGS) entry which is preliminary data.</text>
</comment>
<dbReference type="EMBL" id="JAGIZQ010000007">
    <property type="protein sequence ID" value="KAH6617506.1"/>
    <property type="molecule type" value="Genomic_DNA"/>
</dbReference>
<sequence>MEIRWVDGRDVGIAEWDVEGARKHFKGLNENRGAGMDGLVAPAFLVADEASIVSYTGTAFAMPGQTFVDEADFGPFILVGKPDEVNPSTHKAPGFEGAVRVLGSVLLDDVWPSLWCRLVCVEDMWNLATWHPLSVYVGSVVQSQVEGWDQFRQLRDQLRQLRDDASE</sequence>
<accession>A0ACB7P137</accession>
<gene>
    <name evidence="1" type="ORF">F5144DRAFT_586660</name>
</gene>